<evidence type="ECO:0000256" key="1">
    <source>
        <dbReference type="ARBA" id="ARBA00001913"/>
    </source>
</evidence>
<dbReference type="PROSITE" id="PS00149">
    <property type="entry name" value="SULFATASE_2"/>
    <property type="match status" value="1"/>
</dbReference>
<sequence length="751" mass="83814">MQYPRKNPQWFCLFIFSLCAALCADLYAAEGRAALGGSERPKPNIVHILTDDFGWQDPVCMDVDGETPFETPNLDKLAQRGRRFMQAYSPSPTCAPSRAAYISGQYPAHTGIYHVMGGKLPRAYSPNFTYINPFYRYRLPLTEMTIPKELKRAGYTTGHVGKWHLGGRSNGYPFPGDYGFDLGYVDDLGKGGTYYPDPDIWGPRNQLRNQHNGLAKTMKPDRITGWATEDPDDPFQLGDDGRPFDKTLDVALKWLEKHHAEPFFLNYCTYYVHGPIQTRDRKRLEYYCKKMGLDFPTDPGTINVGLGGKTDPYYATMVDELDWMIGEVISYLEDTEDPRNPGHKLIDNTYIIVSSDNGGLVRRAGGTVTDNFPLREGKQDIHEGGVRIPFIVSGPNVPEGSVCDTPISLIDLYPTFVDLVGLPESDNPKLDGCNIRPLFEGTDSVARFADGTARESIYFYFPIELSSGAAMRKGPWKVYRNLGPGNNKDPMVSLYRLYHEDGSMADVGEANNLADAMPELTQELLSELDAFLDAAGVSYPYKNPTIESHEHQDNIPEVLARGEDRDRIWVEVETGKDTSSIVDAKLLYTVNGGEFELSRGRREMWFEAPAEITGGRIEGRVPPGTSHAVFCMTDSEGFLVMSETLPSYREVSSSHADSSYLKHAYPFRPGLYALIQLGHEASAALKQLQKPAPDLSEALAQAEALYAAGEGTDEQYYASIRGLRKAIRDRHGVIPQADNYYLNLFRQSGAF</sequence>
<accession>A0ABU1ALQ0</accession>
<dbReference type="PANTHER" id="PTHR42693">
    <property type="entry name" value="ARYLSULFATASE FAMILY MEMBER"/>
    <property type="match status" value="1"/>
</dbReference>
<comment type="cofactor">
    <cofactor evidence="1">
        <name>Ca(2+)</name>
        <dbReference type="ChEBI" id="CHEBI:29108"/>
    </cofactor>
</comment>
<reference evidence="9 10" key="1">
    <citation type="submission" date="2023-04" db="EMBL/GenBank/DDBJ databases">
        <title>A novel bacteria isolated from coastal sediment.</title>
        <authorList>
            <person name="Liu X.-J."/>
            <person name="Du Z.-J."/>
        </authorList>
    </citation>
    <scope>NUCLEOTIDE SEQUENCE [LARGE SCALE GENOMIC DNA]</scope>
    <source>
        <strain evidence="9 10">SDUM461004</strain>
    </source>
</reference>
<evidence type="ECO:0000256" key="6">
    <source>
        <dbReference type="ARBA" id="ARBA00022837"/>
    </source>
</evidence>
<feature type="chain" id="PRO_5045490846" evidence="7">
    <location>
        <begin position="29"/>
        <end position="751"/>
    </location>
</feature>
<keyword evidence="4 7" id="KW-0732">Signal</keyword>
<dbReference type="Pfam" id="PF00884">
    <property type="entry name" value="Sulfatase"/>
    <property type="match status" value="1"/>
</dbReference>
<dbReference type="Gene3D" id="3.30.1120.10">
    <property type="match status" value="1"/>
</dbReference>
<evidence type="ECO:0000313" key="10">
    <source>
        <dbReference type="Proteomes" id="UP001243717"/>
    </source>
</evidence>
<name>A0ABU1ALQ0_9BACT</name>
<evidence type="ECO:0000256" key="2">
    <source>
        <dbReference type="ARBA" id="ARBA00008779"/>
    </source>
</evidence>
<comment type="caution">
    <text evidence="9">The sequence shown here is derived from an EMBL/GenBank/DDBJ whole genome shotgun (WGS) entry which is preliminary data.</text>
</comment>
<comment type="similarity">
    <text evidence="2">Belongs to the sulfatase family.</text>
</comment>
<evidence type="ECO:0000256" key="4">
    <source>
        <dbReference type="ARBA" id="ARBA00022729"/>
    </source>
</evidence>
<feature type="domain" description="Sulfatase N-terminal" evidence="8">
    <location>
        <begin position="43"/>
        <end position="421"/>
    </location>
</feature>
<dbReference type="InterPro" id="IPR050738">
    <property type="entry name" value="Sulfatase"/>
</dbReference>
<dbReference type="PANTHER" id="PTHR42693:SF42">
    <property type="entry name" value="ARYLSULFATASE G"/>
    <property type="match status" value="1"/>
</dbReference>
<dbReference type="CDD" id="cd16144">
    <property type="entry name" value="ARS_like"/>
    <property type="match status" value="1"/>
</dbReference>
<gene>
    <name evidence="9" type="ORF">QEH59_14480</name>
</gene>
<keyword evidence="6" id="KW-0106">Calcium</keyword>
<keyword evidence="3" id="KW-0479">Metal-binding</keyword>
<evidence type="ECO:0000256" key="5">
    <source>
        <dbReference type="ARBA" id="ARBA00022801"/>
    </source>
</evidence>
<keyword evidence="10" id="KW-1185">Reference proteome</keyword>
<organism evidence="9 10">
    <name type="scientific">Thalassobacterium sedimentorum</name>
    <dbReference type="NCBI Taxonomy" id="3041258"/>
    <lineage>
        <taxon>Bacteria</taxon>
        <taxon>Pseudomonadati</taxon>
        <taxon>Verrucomicrobiota</taxon>
        <taxon>Opitutia</taxon>
        <taxon>Puniceicoccales</taxon>
        <taxon>Coraliomargaritaceae</taxon>
        <taxon>Thalassobacterium</taxon>
    </lineage>
</organism>
<keyword evidence="5" id="KW-0378">Hydrolase</keyword>
<feature type="signal peptide" evidence="7">
    <location>
        <begin position="1"/>
        <end position="28"/>
    </location>
</feature>
<protein>
    <submittedName>
        <fullName evidence="9">Sulfatase</fullName>
    </submittedName>
</protein>
<evidence type="ECO:0000256" key="3">
    <source>
        <dbReference type="ARBA" id="ARBA00022723"/>
    </source>
</evidence>
<evidence type="ECO:0000256" key="7">
    <source>
        <dbReference type="SAM" id="SignalP"/>
    </source>
</evidence>
<proteinExistence type="inferred from homology"/>
<dbReference type="InterPro" id="IPR000917">
    <property type="entry name" value="Sulfatase_N"/>
</dbReference>
<dbReference type="RefSeq" id="WP_308986087.1">
    <property type="nucleotide sequence ID" value="NZ_JARXIC010000028.1"/>
</dbReference>
<dbReference type="Proteomes" id="UP001243717">
    <property type="component" value="Unassembled WGS sequence"/>
</dbReference>
<evidence type="ECO:0000259" key="8">
    <source>
        <dbReference type="Pfam" id="PF00884"/>
    </source>
</evidence>
<dbReference type="SUPFAM" id="SSF53649">
    <property type="entry name" value="Alkaline phosphatase-like"/>
    <property type="match status" value="1"/>
</dbReference>
<dbReference type="Gene3D" id="3.40.720.10">
    <property type="entry name" value="Alkaline Phosphatase, subunit A"/>
    <property type="match status" value="1"/>
</dbReference>
<evidence type="ECO:0000313" key="9">
    <source>
        <dbReference type="EMBL" id="MDQ8195637.1"/>
    </source>
</evidence>
<dbReference type="InterPro" id="IPR017850">
    <property type="entry name" value="Alkaline_phosphatase_core_sf"/>
</dbReference>
<dbReference type="EMBL" id="JARXIC010000028">
    <property type="protein sequence ID" value="MDQ8195637.1"/>
    <property type="molecule type" value="Genomic_DNA"/>
</dbReference>
<dbReference type="InterPro" id="IPR024607">
    <property type="entry name" value="Sulfatase_CS"/>
</dbReference>